<accession>A0ABN3T9D6</accession>
<comment type="caution">
    <text evidence="1">The sequence shown here is derived from an EMBL/GenBank/DDBJ whole genome shotgun (WGS) entry which is preliminary data.</text>
</comment>
<name>A0ABN3T9D6_9ACTN</name>
<dbReference type="RefSeq" id="WP_346156423.1">
    <property type="nucleotide sequence ID" value="NZ_BAAATE010000047.1"/>
</dbReference>
<gene>
    <name evidence="1" type="ORF">GCM10010412_092310</name>
</gene>
<protein>
    <submittedName>
        <fullName evidence="1">Uncharacterized protein</fullName>
    </submittedName>
</protein>
<evidence type="ECO:0000313" key="1">
    <source>
        <dbReference type="EMBL" id="GAA2697441.1"/>
    </source>
</evidence>
<organism evidence="1 2">
    <name type="scientific">Nonomuraea recticatena</name>
    <dbReference type="NCBI Taxonomy" id="46178"/>
    <lineage>
        <taxon>Bacteria</taxon>
        <taxon>Bacillati</taxon>
        <taxon>Actinomycetota</taxon>
        <taxon>Actinomycetes</taxon>
        <taxon>Streptosporangiales</taxon>
        <taxon>Streptosporangiaceae</taxon>
        <taxon>Nonomuraea</taxon>
    </lineage>
</organism>
<sequence>MPTSGSFQPPRPTPVVGQAVVATFNLQPLTVNVWHDTPFTITLPEAGTYRVGGALRGNVTQLASDTIVGIAVFTQFVDVTAGGVIVPESFRTLAGATKPNQNIGTGNFGVQATSPVDFHYTIPEPRTLRLQGRRGGSTNVASILGGPNSGSLVTYEKVA</sequence>
<proteinExistence type="predicted"/>
<dbReference type="Proteomes" id="UP001501666">
    <property type="component" value="Unassembled WGS sequence"/>
</dbReference>
<evidence type="ECO:0000313" key="2">
    <source>
        <dbReference type="Proteomes" id="UP001501666"/>
    </source>
</evidence>
<reference evidence="1 2" key="1">
    <citation type="journal article" date="2019" name="Int. J. Syst. Evol. Microbiol.">
        <title>The Global Catalogue of Microorganisms (GCM) 10K type strain sequencing project: providing services to taxonomists for standard genome sequencing and annotation.</title>
        <authorList>
            <consortium name="The Broad Institute Genomics Platform"/>
            <consortium name="The Broad Institute Genome Sequencing Center for Infectious Disease"/>
            <person name="Wu L."/>
            <person name="Ma J."/>
        </authorList>
    </citation>
    <scope>NUCLEOTIDE SEQUENCE [LARGE SCALE GENOMIC DNA]</scope>
    <source>
        <strain evidence="1 2">JCM 6835</strain>
    </source>
</reference>
<dbReference type="EMBL" id="BAAATE010000047">
    <property type="protein sequence ID" value="GAA2697441.1"/>
    <property type="molecule type" value="Genomic_DNA"/>
</dbReference>
<keyword evidence="2" id="KW-1185">Reference proteome</keyword>